<proteinExistence type="predicted"/>
<dbReference type="OrthoDB" id="1177179at2"/>
<dbReference type="InterPro" id="IPR046525">
    <property type="entry name" value="DUF6702"/>
</dbReference>
<keyword evidence="2" id="KW-0732">Signal</keyword>
<accession>A0A1K1MCK5</accession>
<evidence type="ECO:0000313" key="3">
    <source>
        <dbReference type="EMBL" id="SFW20868.1"/>
    </source>
</evidence>
<reference evidence="4" key="1">
    <citation type="submission" date="2016-11" db="EMBL/GenBank/DDBJ databases">
        <authorList>
            <person name="Varghese N."/>
            <person name="Submissions S."/>
        </authorList>
    </citation>
    <scope>NUCLEOTIDE SEQUENCE [LARGE SCALE GENOMIC DNA]</scope>
    <source>
        <strain evidence="4">DSM 24786</strain>
    </source>
</reference>
<evidence type="ECO:0000313" key="4">
    <source>
        <dbReference type="Proteomes" id="UP000183257"/>
    </source>
</evidence>
<feature type="signal peptide" evidence="2">
    <location>
        <begin position="1"/>
        <end position="19"/>
    </location>
</feature>
<keyword evidence="1" id="KW-0812">Transmembrane</keyword>
<keyword evidence="1" id="KW-0472">Membrane</keyword>
<dbReference type="STRING" id="76595.SAMN05660313_00512"/>
<protein>
    <submittedName>
        <fullName evidence="3">Uncharacterized protein</fullName>
    </submittedName>
</protein>
<organism evidence="3 4">
    <name type="scientific">Cellulophaga fucicola</name>
    <dbReference type="NCBI Taxonomy" id="76595"/>
    <lineage>
        <taxon>Bacteria</taxon>
        <taxon>Pseudomonadati</taxon>
        <taxon>Bacteroidota</taxon>
        <taxon>Flavobacteriia</taxon>
        <taxon>Flavobacteriales</taxon>
        <taxon>Flavobacteriaceae</taxon>
        <taxon>Cellulophaga</taxon>
    </lineage>
</organism>
<name>A0A1K1MCK5_9FLAO</name>
<dbReference type="Pfam" id="PF20420">
    <property type="entry name" value="DUF6702"/>
    <property type="match status" value="1"/>
</dbReference>
<feature type="transmembrane region" description="Helical" evidence="1">
    <location>
        <begin position="176"/>
        <end position="195"/>
    </location>
</feature>
<dbReference type="AlphaFoldDB" id="A0A1K1MCK5"/>
<sequence>MFKKLLCIGMLLVALTTKAHQTDISTTMLVEKENNSWVLQISASLTAFQQEIRLHYADTPYKTPEEFKQMVLDHLKKNVSFVFNGSNTITLSNGFVQLGHETKVVFTVEGVPAKQTKLLVKNTAFTDVYKSKSALVILKKGFTKERFVLNEANKHRLELRAQDTNFVLSTTQEASIFSYQNLFVILCITGIGFMVKRVFVAKENEEVEDHKLRRLK</sequence>
<dbReference type="EMBL" id="FPIY01000001">
    <property type="protein sequence ID" value="SFW20868.1"/>
    <property type="molecule type" value="Genomic_DNA"/>
</dbReference>
<evidence type="ECO:0000256" key="1">
    <source>
        <dbReference type="SAM" id="Phobius"/>
    </source>
</evidence>
<keyword evidence="4" id="KW-1185">Reference proteome</keyword>
<dbReference type="RefSeq" id="WP_072302183.1">
    <property type="nucleotide sequence ID" value="NZ_FPIY01000001.1"/>
</dbReference>
<evidence type="ECO:0000256" key="2">
    <source>
        <dbReference type="SAM" id="SignalP"/>
    </source>
</evidence>
<feature type="chain" id="PRO_5009665562" evidence="2">
    <location>
        <begin position="20"/>
        <end position="216"/>
    </location>
</feature>
<keyword evidence="1" id="KW-1133">Transmembrane helix</keyword>
<gene>
    <name evidence="3" type="ORF">SAMN05660313_00512</name>
</gene>
<dbReference type="Proteomes" id="UP000183257">
    <property type="component" value="Unassembled WGS sequence"/>
</dbReference>